<feature type="compositionally biased region" description="Polar residues" evidence="1">
    <location>
        <begin position="1"/>
        <end position="22"/>
    </location>
</feature>
<sequence length="41" mass="4496">ATRGYSSLLQNETLQQPTSGLINSPRPPNLDEENFPRLGSP</sequence>
<dbReference type="AlphaFoldDB" id="A0A8S2G7N0"/>
<evidence type="ECO:0000313" key="3">
    <source>
        <dbReference type="EMBL" id="CAF4482199.1"/>
    </source>
</evidence>
<evidence type="ECO:0000313" key="2">
    <source>
        <dbReference type="EMBL" id="CAF1643316.1"/>
    </source>
</evidence>
<organism evidence="2 4">
    <name type="scientific">Didymodactylos carnosus</name>
    <dbReference type="NCBI Taxonomy" id="1234261"/>
    <lineage>
        <taxon>Eukaryota</taxon>
        <taxon>Metazoa</taxon>
        <taxon>Spiralia</taxon>
        <taxon>Gnathifera</taxon>
        <taxon>Rotifera</taxon>
        <taxon>Eurotatoria</taxon>
        <taxon>Bdelloidea</taxon>
        <taxon>Philodinida</taxon>
        <taxon>Philodinidae</taxon>
        <taxon>Didymodactylos</taxon>
    </lineage>
</organism>
<dbReference type="Proteomes" id="UP000677228">
    <property type="component" value="Unassembled WGS sequence"/>
</dbReference>
<evidence type="ECO:0000313" key="4">
    <source>
        <dbReference type="Proteomes" id="UP000677228"/>
    </source>
</evidence>
<dbReference type="EMBL" id="CAJNOK010063230">
    <property type="protein sequence ID" value="CAF1643316.1"/>
    <property type="molecule type" value="Genomic_DNA"/>
</dbReference>
<feature type="region of interest" description="Disordered" evidence="1">
    <location>
        <begin position="1"/>
        <end position="41"/>
    </location>
</feature>
<proteinExistence type="predicted"/>
<accession>A0A8S2G7N0</accession>
<protein>
    <submittedName>
        <fullName evidence="2">Uncharacterized protein</fullName>
    </submittedName>
</protein>
<comment type="caution">
    <text evidence="2">The sequence shown here is derived from an EMBL/GenBank/DDBJ whole genome shotgun (WGS) entry which is preliminary data.</text>
</comment>
<evidence type="ECO:0000256" key="1">
    <source>
        <dbReference type="SAM" id="MobiDB-lite"/>
    </source>
</evidence>
<gene>
    <name evidence="2" type="ORF">OVA965_LOCUS44412</name>
    <name evidence="3" type="ORF">TMI583_LOCUS47195</name>
</gene>
<feature type="non-terminal residue" evidence="2">
    <location>
        <position position="1"/>
    </location>
</feature>
<reference evidence="2" key="1">
    <citation type="submission" date="2021-02" db="EMBL/GenBank/DDBJ databases">
        <authorList>
            <person name="Nowell W R."/>
        </authorList>
    </citation>
    <scope>NUCLEOTIDE SEQUENCE</scope>
</reference>
<dbReference type="EMBL" id="CAJOBA010090450">
    <property type="protein sequence ID" value="CAF4482199.1"/>
    <property type="molecule type" value="Genomic_DNA"/>
</dbReference>
<dbReference type="Proteomes" id="UP000682733">
    <property type="component" value="Unassembled WGS sequence"/>
</dbReference>
<name>A0A8S2G7N0_9BILA</name>